<dbReference type="PANTHER" id="PTHR30472:SF25">
    <property type="entry name" value="ABC TRANSPORTER PERMEASE PROTEIN MJ0876-RELATED"/>
    <property type="match status" value="1"/>
</dbReference>
<evidence type="ECO:0000256" key="2">
    <source>
        <dbReference type="ARBA" id="ARBA00007935"/>
    </source>
</evidence>
<keyword evidence="4" id="KW-1003">Cell membrane</keyword>
<protein>
    <submittedName>
        <fullName evidence="9">Iron ABC transporter permease</fullName>
    </submittedName>
</protein>
<dbReference type="CDD" id="cd06550">
    <property type="entry name" value="TM_ABC_iron-siderophores_like"/>
    <property type="match status" value="1"/>
</dbReference>
<organism evidence="9 10">
    <name type="scientific">Actinocorallia aurantiaca</name>
    <dbReference type="NCBI Taxonomy" id="46204"/>
    <lineage>
        <taxon>Bacteria</taxon>
        <taxon>Bacillati</taxon>
        <taxon>Actinomycetota</taxon>
        <taxon>Actinomycetes</taxon>
        <taxon>Streptosporangiales</taxon>
        <taxon>Thermomonosporaceae</taxon>
        <taxon>Actinocorallia</taxon>
    </lineage>
</organism>
<dbReference type="Pfam" id="PF01032">
    <property type="entry name" value="FecCD"/>
    <property type="match status" value="1"/>
</dbReference>
<dbReference type="SUPFAM" id="SSF81345">
    <property type="entry name" value="ABC transporter involved in vitamin B12 uptake, BtuC"/>
    <property type="match status" value="1"/>
</dbReference>
<evidence type="ECO:0000313" key="9">
    <source>
        <dbReference type="EMBL" id="GAA2726876.1"/>
    </source>
</evidence>
<feature type="transmembrane region" description="Helical" evidence="8">
    <location>
        <begin position="112"/>
        <end position="131"/>
    </location>
</feature>
<keyword evidence="10" id="KW-1185">Reference proteome</keyword>
<feature type="transmembrane region" description="Helical" evidence="8">
    <location>
        <begin position="326"/>
        <end position="344"/>
    </location>
</feature>
<evidence type="ECO:0000256" key="4">
    <source>
        <dbReference type="ARBA" id="ARBA00022475"/>
    </source>
</evidence>
<keyword evidence="7 8" id="KW-0472">Membrane</keyword>
<evidence type="ECO:0000256" key="5">
    <source>
        <dbReference type="ARBA" id="ARBA00022692"/>
    </source>
</evidence>
<accession>A0ABP6GR78</accession>
<evidence type="ECO:0000256" key="6">
    <source>
        <dbReference type="ARBA" id="ARBA00022989"/>
    </source>
</evidence>
<evidence type="ECO:0000313" key="10">
    <source>
        <dbReference type="Proteomes" id="UP001501842"/>
    </source>
</evidence>
<dbReference type="InterPro" id="IPR037294">
    <property type="entry name" value="ABC_BtuC-like"/>
</dbReference>
<keyword evidence="6 8" id="KW-1133">Transmembrane helix</keyword>
<dbReference type="Proteomes" id="UP001501842">
    <property type="component" value="Unassembled WGS sequence"/>
</dbReference>
<dbReference type="Gene3D" id="1.10.3470.10">
    <property type="entry name" value="ABC transporter involved in vitamin B12 uptake, BtuC"/>
    <property type="match status" value="1"/>
</dbReference>
<dbReference type="InterPro" id="IPR000522">
    <property type="entry name" value="ABC_transptr_permease_BtuC"/>
</dbReference>
<keyword evidence="3" id="KW-0813">Transport</keyword>
<feature type="transmembrane region" description="Helical" evidence="8">
    <location>
        <begin position="29"/>
        <end position="51"/>
    </location>
</feature>
<dbReference type="RefSeq" id="WP_344451069.1">
    <property type="nucleotide sequence ID" value="NZ_BAAATZ010000012.1"/>
</dbReference>
<sequence>MKVRPRPHASVPPSAAASPARARLRPVPLAVAVVLLLGSMAAGLLAGAVSLPPGEVLRTVLGLDTGLSPMEHALLVELRLPRVLLGALVGGLLAVAGAGYQGVLRNPLADPYLLGASSGAGLGATLVIVHLPVPASVGVPLAAFTGALTGVALAYALGKAAGPGTGTLILAGVAVSSFLSAAQTFVQQAGVDELERVYSWILGGLSGASWNALWMVLPYAAVSTGVLLVHGRLLDVLAVGDDEASSLGVNASGIRLVVLTAASLATASAVAVSGLIGFVGIVVPHAVRRLAGGSYRTLLPLSLLAGGAFLVLADLLARTLLSPGELPLGVVTAFIGTPFFLMVLRSTRGRAS</sequence>
<comment type="subcellular location">
    <subcellularLocation>
        <location evidence="1">Cell membrane</location>
        <topology evidence="1">Multi-pass membrane protein</topology>
    </subcellularLocation>
</comment>
<comment type="caution">
    <text evidence="9">The sequence shown here is derived from an EMBL/GenBank/DDBJ whole genome shotgun (WGS) entry which is preliminary data.</text>
</comment>
<dbReference type="EMBL" id="BAAATZ010000012">
    <property type="protein sequence ID" value="GAA2726876.1"/>
    <property type="molecule type" value="Genomic_DNA"/>
</dbReference>
<feature type="transmembrane region" description="Helical" evidence="8">
    <location>
        <begin position="168"/>
        <end position="186"/>
    </location>
</feature>
<dbReference type="PANTHER" id="PTHR30472">
    <property type="entry name" value="FERRIC ENTEROBACTIN TRANSPORT SYSTEM PERMEASE PROTEIN"/>
    <property type="match status" value="1"/>
</dbReference>
<reference evidence="10" key="1">
    <citation type="journal article" date="2019" name="Int. J. Syst. Evol. Microbiol.">
        <title>The Global Catalogue of Microorganisms (GCM) 10K type strain sequencing project: providing services to taxonomists for standard genome sequencing and annotation.</title>
        <authorList>
            <consortium name="The Broad Institute Genomics Platform"/>
            <consortium name="The Broad Institute Genome Sequencing Center for Infectious Disease"/>
            <person name="Wu L."/>
            <person name="Ma J."/>
        </authorList>
    </citation>
    <scope>NUCLEOTIDE SEQUENCE [LARGE SCALE GENOMIC DNA]</scope>
    <source>
        <strain evidence="10">JCM 8201</strain>
    </source>
</reference>
<feature type="transmembrane region" description="Helical" evidence="8">
    <location>
        <begin position="137"/>
        <end position="156"/>
    </location>
</feature>
<feature type="transmembrane region" description="Helical" evidence="8">
    <location>
        <begin position="256"/>
        <end position="286"/>
    </location>
</feature>
<evidence type="ECO:0000256" key="1">
    <source>
        <dbReference type="ARBA" id="ARBA00004651"/>
    </source>
</evidence>
<evidence type="ECO:0000256" key="7">
    <source>
        <dbReference type="ARBA" id="ARBA00023136"/>
    </source>
</evidence>
<keyword evidence="5 8" id="KW-0812">Transmembrane</keyword>
<evidence type="ECO:0000256" key="3">
    <source>
        <dbReference type="ARBA" id="ARBA00022448"/>
    </source>
</evidence>
<feature type="transmembrane region" description="Helical" evidence="8">
    <location>
        <begin position="298"/>
        <end position="320"/>
    </location>
</feature>
<feature type="transmembrane region" description="Helical" evidence="8">
    <location>
        <begin position="80"/>
        <end position="100"/>
    </location>
</feature>
<gene>
    <name evidence="9" type="ORF">GCM10010439_30930</name>
</gene>
<evidence type="ECO:0000256" key="8">
    <source>
        <dbReference type="SAM" id="Phobius"/>
    </source>
</evidence>
<comment type="similarity">
    <text evidence="2">Belongs to the binding-protein-dependent transport system permease family. FecCD subfamily.</text>
</comment>
<name>A0ABP6GR78_9ACTN</name>
<proteinExistence type="inferred from homology"/>